<name>A0ACC4B3U2_POPAL</name>
<sequence length="453" mass="50445">MSGVLLFSSQFPIFSTTTTATKTTHRFACHVIPRQSLNQSTPPDQQSPNPKTILSTITNLLWGQSLPPGLLISTVRTTWNSTWQLMMSQLAPSDSSGRYTRPASKFRLNPPFTLQNSTTLHLYVGLPCPWAHRTLIVRALKGLEDVVPVSIAGPGQDGSWEFKDIPISNRDRNILVPGRDNANGCRNLKGVYGLRRSGGYSGRATVPMLWDVEKKEVGCNESYDIIEFFNSGLNGLARNPGLDLSPKELKGRIGEWNGLIYPNVNNGVYRCGFAQSQDAYDSAVNGLFTTLEVVEDHLTTSRYLCGDTLTLADVCLFTTLIRFDIVYNVLFKCTKKKLIEYPNLHGYMRDIYQMPKVAETCNFSAIMDGYYKVLFPLNPGSICPVMPSGCEHEVLSTPHNRESVISEQDYQTGSLNTRFLSWREWDGSPKCSIRIAVQTMSYTVVSLSSYASG</sequence>
<proteinExistence type="predicted"/>
<dbReference type="Proteomes" id="UP000309997">
    <property type="component" value="Unassembled WGS sequence"/>
</dbReference>
<comment type="caution">
    <text evidence="1">The sequence shown here is derived from an EMBL/GenBank/DDBJ whole genome shotgun (WGS) entry which is preliminary data.</text>
</comment>
<keyword evidence="2" id="KW-1185">Reference proteome</keyword>
<dbReference type="EMBL" id="RCHU02000014">
    <property type="protein sequence ID" value="KAL3573268.1"/>
    <property type="molecule type" value="Genomic_DNA"/>
</dbReference>
<protein>
    <submittedName>
        <fullName evidence="1">Uncharacterized protein</fullName>
    </submittedName>
</protein>
<evidence type="ECO:0000313" key="2">
    <source>
        <dbReference type="Proteomes" id="UP000309997"/>
    </source>
</evidence>
<organism evidence="1 2">
    <name type="scientific">Populus alba</name>
    <name type="common">White poplar</name>
    <dbReference type="NCBI Taxonomy" id="43335"/>
    <lineage>
        <taxon>Eukaryota</taxon>
        <taxon>Viridiplantae</taxon>
        <taxon>Streptophyta</taxon>
        <taxon>Embryophyta</taxon>
        <taxon>Tracheophyta</taxon>
        <taxon>Spermatophyta</taxon>
        <taxon>Magnoliopsida</taxon>
        <taxon>eudicotyledons</taxon>
        <taxon>Gunneridae</taxon>
        <taxon>Pentapetalae</taxon>
        <taxon>rosids</taxon>
        <taxon>fabids</taxon>
        <taxon>Malpighiales</taxon>
        <taxon>Salicaceae</taxon>
        <taxon>Saliceae</taxon>
        <taxon>Populus</taxon>
    </lineage>
</organism>
<reference evidence="1 2" key="1">
    <citation type="journal article" date="2024" name="Plant Biotechnol. J.">
        <title>Genome and CRISPR/Cas9 system of a widespread forest tree (Populus alba) in the world.</title>
        <authorList>
            <person name="Liu Y.J."/>
            <person name="Jiang P.F."/>
            <person name="Han X.M."/>
            <person name="Li X.Y."/>
            <person name="Wang H.M."/>
            <person name="Wang Y.J."/>
            <person name="Wang X.X."/>
            <person name="Zeng Q.Y."/>
        </authorList>
    </citation>
    <scope>NUCLEOTIDE SEQUENCE [LARGE SCALE GENOMIC DNA]</scope>
    <source>
        <strain evidence="2">cv. PAL-ZL1</strain>
    </source>
</reference>
<gene>
    <name evidence="1" type="ORF">D5086_027172</name>
</gene>
<evidence type="ECO:0000313" key="1">
    <source>
        <dbReference type="EMBL" id="KAL3573268.1"/>
    </source>
</evidence>
<accession>A0ACC4B3U2</accession>